<name>A0A6A1Q1C6_BALPH</name>
<evidence type="ECO:0000313" key="2">
    <source>
        <dbReference type="EMBL" id="KAB0401064.1"/>
    </source>
</evidence>
<reference evidence="2 3" key="1">
    <citation type="journal article" date="2019" name="PLoS ONE">
        <title>Genomic analyses reveal an absence of contemporary introgressive admixture between fin whales and blue whales, despite known hybrids.</title>
        <authorList>
            <person name="Westbury M.V."/>
            <person name="Petersen B."/>
            <person name="Lorenzen E.D."/>
        </authorList>
    </citation>
    <scope>NUCLEOTIDE SEQUENCE [LARGE SCALE GENOMIC DNA]</scope>
    <source>
        <strain evidence="2">FinWhale-01</strain>
    </source>
</reference>
<evidence type="ECO:0000313" key="3">
    <source>
        <dbReference type="Proteomes" id="UP000437017"/>
    </source>
</evidence>
<feature type="region of interest" description="Disordered" evidence="1">
    <location>
        <begin position="1"/>
        <end position="69"/>
    </location>
</feature>
<protein>
    <submittedName>
        <fullName evidence="2">Uncharacterized protein</fullName>
    </submittedName>
</protein>
<feature type="non-terminal residue" evidence="2">
    <location>
        <position position="124"/>
    </location>
</feature>
<feature type="region of interest" description="Disordered" evidence="1">
    <location>
        <begin position="83"/>
        <end position="113"/>
    </location>
</feature>
<gene>
    <name evidence="2" type="ORF">E2I00_019527</name>
</gene>
<comment type="caution">
    <text evidence="2">The sequence shown here is derived from an EMBL/GenBank/DDBJ whole genome shotgun (WGS) entry which is preliminary data.</text>
</comment>
<proteinExistence type="predicted"/>
<organism evidence="2 3">
    <name type="scientific">Balaenoptera physalus</name>
    <name type="common">Fin whale</name>
    <name type="synonym">Balaena physalus</name>
    <dbReference type="NCBI Taxonomy" id="9770"/>
    <lineage>
        <taxon>Eukaryota</taxon>
        <taxon>Metazoa</taxon>
        <taxon>Chordata</taxon>
        <taxon>Craniata</taxon>
        <taxon>Vertebrata</taxon>
        <taxon>Euteleostomi</taxon>
        <taxon>Mammalia</taxon>
        <taxon>Eutheria</taxon>
        <taxon>Laurasiatheria</taxon>
        <taxon>Artiodactyla</taxon>
        <taxon>Whippomorpha</taxon>
        <taxon>Cetacea</taxon>
        <taxon>Mysticeti</taxon>
        <taxon>Balaenopteridae</taxon>
        <taxon>Balaenoptera</taxon>
    </lineage>
</organism>
<sequence length="124" mass="13548">MLRHRQRPLPGPRGSPGTAEKRGHRWPHATGGAQASNARWRRPRSPWGLVNRPADAEEVGDGKCPATPHPIAQEEVAWLPGPAWQGVHSQGERQQAMARKPYVLSERPPCPPGSSLRVAAGLIR</sequence>
<evidence type="ECO:0000256" key="1">
    <source>
        <dbReference type="SAM" id="MobiDB-lite"/>
    </source>
</evidence>
<dbReference type="Proteomes" id="UP000437017">
    <property type="component" value="Unassembled WGS sequence"/>
</dbReference>
<accession>A0A6A1Q1C6</accession>
<dbReference type="EMBL" id="SGJD01001260">
    <property type="protein sequence ID" value="KAB0401064.1"/>
    <property type="molecule type" value="Genomic_DNA"/>
</dbReference>
<keyword evidence="3" id="KW-1185">Reference proteome</keyword>
<dbReference type="AlphaFoldDB" id="A0A6A1Q1C6"/>